<dbReference type="PATRIC" id="fig|1234597.4.peg.4683"/>
<dbReference type="Proteomes" id="UP000011971">
    <property type="component" value="Unassembled WGS sequence"/>
</dbReference>
<name>M5JK65_9HYPH</name>
<dbReference type="Gene3D" id="6.10.250.730">
    <property type="match status" value="1"/>
</dbReference>
<proteinExistence type="predicted"/>
<dbReference type="InterPro" id="IPR010385">
    <property type="entry name" value="DUF982"/>
</dbReference>
<evidence type="ECO:0000313" key="2">
    <source>
        <dbReference type="Proteomes" id="UP000011971"/>
    </source>
</evidence>
<organism evidence="1 2">
    <name type="scientific">Brucella intermedia M86</name>
    <dbReference type="NCBI Taxonomy" id="1234597"/>
    <lineage>
        <taxon>Bacteria</taxon>
        <taxon>Pseudomonadati</taxon>
        <taxon>Pseudomonadota</taxon>
        <taxon>Alphaproteobacteria</taxon>
        <taxon>Hyphomicrobiales</taxon>
        <taxon>Brucellaceae</taxon>
        <taxon>Brucella/Ochrobactrum group</taxon>
        <taxon>Brucella</taxon>
    </lineage>
</organism>
<comment type="caution">
    <text evidence="1">The sequence shown here is derived from an EMBL/GenBank/DDBJ whole genome shotgun (WGS) entry which is preliminary data.</text>
</comment>
<dbReference type="AlphaFoldDB" id="M5JK65"/>
<reference evidence="1 2" key="1">
    <citation type="journal article" date="2013" name="Gut Pathog.">
        <title>Draft genome of Ochrobactrum intermedium strain M86 isolated from non-ulcer dyspeptic individual from India.</title>
        <authorList>
            <person name="Kulkarni G."/>
            <person name="Dhotre D."/>
            <person name="Dharne M."/>
            <person name="Shetty S."/>
            <person name="Chowdhury S."/>
            <person name="Misra V."/>
            <person name="Misra S."/>
            <person name="Patole M."/>
            <person name="Shouche Y."/>
        </authorList>
    </citation>
    <scope>NUCLEOTIDE SEQUENCE [LARGE SCALE GENOMIC DNA]</scope>
    <source>
        <strain evidence="1 2">M86</strain>
    </source>
</reference>
<evidence type="ECO:0008006" key="3">
    <source>
        <dbReference type="Google" id="ProtNLM"/>
    </source>
</evidence>
<dbReference type="EMBL" id="AOGE01000073">
    <property type="protein sequence ID" value="ELT46855.1"/>
    <property type="molecule type" value="Genomic_DNA"/>
</dbReference>
<protein>
    <recommendedName>
        <fullName evidence="3">DUF982 domain-containing protein</fullName>
    </recommendedName>
</protein>
<dbReference type="Pfam" id="PF06169">
    <property type="entry name" value="DUF982"/>
    <property type="match status" value="1"/>
</dbReference>
<accession>M5JK65</accession>
<evidence type="ECO:0000313" key="1">
    <source>
        <dbReference type="EMBL" id="ELT46855.1"/>
    </source>
</evidence>
<sequence length="79" mass="9217">MNRYWDKPIMVVGDDGYLTTIRCAQEAAAFILDHWPDEMDDTLLRPLEKLIDVIDDGRCPEDARKEFLVAIHQFSRLHS</sequence>
<dbReference type="OrthoDB" id="8451597at2"/>
<gene>
    <name evidence="1" type="ORF">D584_22751</name>
</gene>
<dbReference type="RefSeq" id="WP_006473033.1">
    <property type="nucleotide sequence ID" value="NZ_AOGE01000073.1"/>
</dbReference>